<proteinExistence type="predicted"/>
<evidence type="ECO:0000256" key="3">
    <source>
        <dbReference type="ARBA" id="ARBA00022978"/>
    </source>
</evidence>
<feature type="compositionally biased region" description="Polar residues" evidence="4">
    <location>
        <begin position="327"/>
        <end position="345"/>
    </location>
</feature>
<evidence type="ECO:0000256" key="1">
    <source>
        <dbReference type="ARBA" id="ARBA00004613"/>
    </source>
</evidence>
<comment type="caution">
    <text evidence="5">The sequence shown here is derived from an EMBL/GenBank/DDBJ whole genome shotgun (WGS) entry which is preliminary data.</text>
</comment>
<feature type="compositionally biased region" description="Polar residues" evidence="4">
    <location>
        <begin position="302"/>
        <end position="314"/>
    </location>
</feature>
<accession>A0A1T2Y6A0</accession>
<evidence type="ECO:0000313" key="6">
    <source>
        <dbReference type="Proteomes" id="UP000190965"/>
    </source>
</evidence>
<dbReference type="GO" id="GO:0052040">
    <property type="term" value="P:symbiont-mediated perturbation of host programmed cell death"/>
    <property type="evidence" value="ECO:0007669"/>
    <property type="project" value="UniProtKB-KW"/>
</dbReference>
<evidence type="ECO:0000256" key="2">
    <source>
        <dbReference type="ARBA" id="ARBA00022525"/>
    </source>
</evidence>
<feature type="compositionally biased region" description="Low complexity" evidence="4">
    <location>
        <begin position="243"/>
        <end position="301"/>
    </location>
</feature>
<dbReference type="Pfam" id="PF04877">
    <property type="entry name" value="Harpin"/>
    <property type="match status" value="1"/>
</dbReference>
<organism evidence="5 6">
    <name type="scientific">Pseudomonas fluorescens</name>
    <dbReference type="NCBI Taxonomy" id="294"/>
    <lineage>
        <taxon>Bacteria</taxon>
        <taxon>Pseudomonadati</taxon>
        <taxon>Pseudomonadota</taxon>
        <taxon>Gammaproteobacteria</taxon>
        <taxon>Pseudomonadales</taxon>
        <taxon>Pseudomonadaceae</taxon>
        <taxon>Pseudomonas</taxon>
    </lineage>
</organism>
<dbReference type="InterPro" id="IPR006961">
    <property type="entry name" value="HrpN/Z"/>
</dbReference>
<evidence type="ECO:0000256" key="4">
    <source>
        <dbReference type="SAM" id="MobiDB-lite"/>
    </source>
</evidence>
<protein>
    <submittedName>
        <fullName evidence="5">Uncharacterized protein</fullName>
    </submittedName>
</protein>
<feature type="region of interest" description="Disordered" evidence="4">
    <location>
        <begin position="149"/>
        <end position="172"/>
    </location>
</feature>
<keyword evidence="3" id="KW-0928">Hypersensitive response elicitation</keyword>
<keyword evidence="2" id="KW-0964">Secreted</keyword>
<dbReference type="AlphaFoldDB" id="A0A1T2Y6A0"/>
<comment type="subcellular location">
    <subcellularLocation>
        <location evidence="1">Secreted</location>
    </subcellularLocation>
</comment>
<evidence type="ECO:0000313" key="5">
    <source>
        <dbReference type="EMBL" id="OPA87519.1"/>
    </source>
</evidence>
<dbReference type="Proteomes" id="UP000190965">
    <property type="component" value="Unassembled WGS sequence"/>
</dbReference>
<reference evidence="5 6" key="1">
    <citation type="submission" date="2016-12" db="EMBL/GenBank/DDBJ databases">
        <title>Draft genome sequences of seven strains of Pseudomonas fluorescens that produce 4-formylaminooxyvinylglycine.</title>
        <authorList>
            <person name="Okrent R.A."/>
            <person name="Manning V.A."/>
            <person name="Trippe K.M."/>
        </authorList>
    </citation>
    <scope>NUCLEOTIDE SEQUENCE [LARGE SCALE GENOMIC DNA]</scope>
    <source>
        <strain evidence="5 6">P5A</strain>
    </source>
</reference>
<feature type="compositionally biased region" description="Low complexity" evidence="4">
    <location>
        <begin position="1"/>
        <end position="20"/>
    </location>
</feature>
<feature type="compositionally biased region" description="Low complexity" evidence="4">
    <location>
        <begin position="315"/>
        <end position="326"/>
    </location>
</feature>
<dbReference type="GO" id="GO:0005576">
    <property type="term" value="C:extracellular region"/>
    <property type="evidence" value="ECO:0007669"/>
    <property type="project" value="UniProtKB-SubCell"/>
</dbReference>
<feature type="region of interest" description="Disordered" evidence="4">
    <location>
        <begin position="1"/>
        <end position="75"/>
    </location>
</feature>
<feature type="region of interest" description="Disordered" evidence="4">
    <location>
        <begin position="206"/>
        <end position="345"/>
    </location>
</feature>
<dbReference type="EMBL" id="MSDF01000046">
    <property type="protein sequence ID" value="OPA87519.1"/>
    <property type="molecule type" value="Genomic_DNA"/>
</dbReference>
<name>A0A1T2Y6A0_PSEFL</name>
<feature type="compositionally biased region" description="Polar residues" evidence="4">
    <location>
        <begin position="206"/>
        <end position="224"/>
    </location>
</feature>
<gene>
    <name evidence="5" type="ORF">BFW87_24080</name>
</gene>
<sequence>MGTVATNSSETSSTSDNELSQLVGELTGDITGPDGKLDTGTPLGKMLDDFVKNNLPDGLASQGDPAQSMTKKGVSQALTSMIQDVLGGGSNSNSSDSGQGDLKSLILGALGKSKLDSLLTPNPGRDGSNFSTSGVDPQILAQVGKFMDDNPDEFAPPDQGASEGQVGGWTGELNANVAGDNFLNHDENAAVTKALGMLGQIMQQGLASPEASSSGQNSLPTGNVSSSSAGGQEGGASYFPVFGNQGNQGNQASQGSQGSQSALGQQMQEMQAMQQMEQAFEQFEQAAQGAGASQGSSNSGGTSSFDQLMSLLNQGGNSTHGSHHSSPLQASAQDTSSKILNNLFG</sequence>